<evidence type="ECO:0000313" key="2">
    <source>
        <dbReference type="Proteomes" id="UP000186559"/>
    </source>
</evidence>
<name>A0A1U7D832_9RHOB</name>
<organism evidence="1 2">
    <name type="scientific">Salipiger profundus</name>
    <dbReference type="NCBI Taxonomy" id="1229727"/>
    <lineage>
        <taxon>Bacteria</taxon>
        <taxon>Pseudomonadati</taxon>
        <taxon>Pseudomonadota</taxon>
        <taxon>Alphaproteobacteria</taxon>
        <taxon>Rhodobacterales</taxon>
        <taxon>Roseobacteraceae</taxon>
        <taxon>Salipiger</taxon>
    </lineage>
</organism>
<accession>A0A1U7D832</accession>
<dbReference type="AlphaFoldDB" id="A0A1U7D832"/>
<gene>
    <name evidence="1" type="ORF">Ga0080559_TMP3429</name>
</gene>
<protein>
    <submittedName>
        <fullName evidence="1">Uncharacterized protein</fullName>
    </submittedName>
</protein>
<proteinExistence type="predicted"/>
<dbReference type="KEGG" id="tpro:Ga0080559_TMP3429"/>
<dbReference type="STRING" id="1229727.Ga0080559_TMP3429"/>
<evidence type="ECO:0000313" key="1">
    <source>
        <dbReference type="EMBL" id="APX24225.1"/>
    </source>
</evidence>
<dbReference type="EMBL" id="CP014796">
    <property type="protein sequence ID" value="APX24225.1"/>
    <property type="molecule type" value="Genomic_DNA"/>
</dbReference>
<reference evidence="1 2" key="1">
    <citation type="submission" date="2016-03" db="EMBL/GenBank/DDBJ databases">
        <title>Deep-sea bacteria in the southern Pacific.</title>
        <authorList>
            <person name="Tang K."/>
        </authorList>
    </citation>
    <scope>NUCLEOTIDE SEQUENCE [LARGE SCALE GENOMIC DNA]</scope>
    <source>
        <strain evidence="1 2">JLT2016</strain>
    </source>
</reference>
<keyword evidence="2" id="KW-1185">Reference proteome</keyword>
<sequence length="128" mass="14362">MTEKMCGVVLWADQSDQKAVIWCEDHGDLAYYHDKDASSHDGVALDAGDLIQFELLQEHDLRLVRNPTRLVQRQFVGLAHDLRSSADHDQGAVNFPPARPSHVSGRRGSNVVPFPNRNMRLDTLKVSC</sequence>
<dbReference type="Proteomes" id="UP000186559">
    <property type="component" value="Chromosome"/>
</dbReference>
<dbReference type="RefSeq" id="WP_017466978.1">
    <property type="nucleotide sequence ID" value="NZ_BMEW01000001.1"/>
</dbReference>